<reference evidence="2 3" key="1">
    <citation type="submission" date="2014-04" db="EMBL/GenBank/DDBJ databases">
        <authorList>
            <consortium name="DOE Joint Genome Institute"/>
            <person name="Kuo A."/>
            <person name="Tarkka M."/>
            <person name="Buscot F."/>
            <person name="Kohler A."/>
            <person name="Nagy L.G."/>
            <person name="Floudas D."/>
            <person name="Copeland A."/>
            <person name="Barry K.W."/>
            <person name="Cichocki N."/>
            <person name="Veneault-Fourrey C."/>
            <person name="LaButti K."/>
            <person name="Lindquist E.A."/>
            <person name="Lipzen A."/>
            <person name="Lundell T."/>
            <person name="Morin E."/>
            <person name="Murat C."/>
            <person name="Sun H."/>
            <person name="Tunlid A."/>
            <person name="Henrissat B."/>
            <person name="Grigoriev I.V."/>
            <person name="Hibbett D.S."/>
            <person name="Martin F."/>
            <person name="Nordberg H.P."/>
            <person name="Cantor M.N."/>
            <person name="Hua S.X."/>
        </authorList>
    </citation>
    <scope>NUCLEOTIDE SEQUENCE [LARGE SCALE GENOMIC DNA]</scope>
    <source>
        <strain evidence="2 3">F 1598</strain>
    </source>
</reference>
<keyword evidence="1" id="KW-0812">Transmembrane</keyword>
<keyword evidence="3" id="KW-1185">Reference proteome</keyword>
<dbReference type="AlphaFoldDB" id="A0A0C3FCU8"/>
<gene>
    <name evidence="2" type="ORF">PILCRDRAFT_465528</name>
</gene>
<dbReference type="HOGENOM" id="CLU_1797188_0_0_1"/>
<dbReference type="EMBL" id="KN832994">
    <property type="protein sequence ID" value="KIM82535.1"/>
    <property type="molecule type" value="Genomic_DNA"/>
</dbReference>
<protein>
    <submittedName>
        <fullName evidence="2">Uncharacterized protein</fullName>
    </submittedName>
</protein>
<proteinExistence type="predicted"/>
<evidence type="ECO:0000313" key="2">
    <source>
        <dbReference type="EMBL" id="KIM82535.1"/>
    </source>
</evidence>
<evidence type="ECO:0000256" key="1">
    <source>
        <dbReference type="SAM" id="Phobius"/>
    </source>
</evidence>
<keyword evidence="1" id="KW-1133">Transmembrane helix</keyword>
<reference evidence="3" key="2">
    <citation type="submission" date="2015-01" db="EMBL/GenBank/DDBJ databases">
        <title>Evolutionary Origins and Diversification of the Mycorrhizal Mutualists.</title>
        <authorList>
            <consortium name="DOE Joint Genome Institute"/>
            <consortium name="Mycorrhizal Genomics Consortium"/>
            <person name="Kohler A."/>
            <person name="Kuo A."/>
            <person name="Nagy L.G."/>
            <person name="Floudas D."/>
            <person name="Copeland A."/>
            <person name="Barry K.W."/>
            <person name="Cichocki N."/>
            <person name="Veneault-Fourrey C."/>
            <person name="LaButti K."/>
            <person name="Lindquist E.A."/>
            <person name="Lipzen A."/>
            <person name="Lundell T."/>
            <person name="Morin E."/>
            <person name="Murat C."/>
            <person name="Riley R."/>
            <person name="Ohm R."/>
            <person name="Sun H."/>
            <person name="Tunlid A."/>
            <person name="Henrissat B."/>
            <person name="Grigoriev I.V."/>
            <person name="Hibbett D.S."/>
            <person name="Martin F."/>
        </authorList>
    </citation>
    <scope>NUCLEOTIDE SEQUENCE [LARGE SCALE GENOMIC DNA]</scope>
    <source>
        <strain evidence="3">F 1598</strain>
    </source>
</reference>
<keyword evidence="1" id="KW-0472">Membrane</keyword>
<dbReference type="InParanoid" id="A0A0C3FCU8"/>
<accession>A0A0C3FCU8</accession>
<name>A0A0C3FCU8_PILCF</name>
<dbReference type="Proteomes" id="UP000054166">
    <property type="component" value="Unassembled WGS sequence"/>
</dbReference>
<feature type="transmembrane region" description="Helical" evidence="1">
    <location>
        <begin position="54"/>
        <end position="72"/>
    </location>
</feature>
<evidence type="ECO:0000313" key="3">
    <source>
        <dbReference type="Proteomes" id="UP000054166"/>
    </source>
</evidence>
<sequence length="144" mass="16988">MFAAQHWLNNACFETRCHPIQPLRLRLQLRLKAFVFVRGLWRSFVHSSLFCAEIPFFFLVFSVLSLLWCWCWRREGNSLDLQTWPSKLFDGNISSILDGRARYYNSLMTTPNLLNSTNTQGPFKYLTMCKGLVYQLHKPTLYVK</sequence>
<organism evidence="2 3">
    <name type="scientific">Piloderma croceum (strain F 1598)</name>
    <dbReference type="NCBI Taxonomy" id="765440"/>
    <lineage>
        <taxon>Eukaryota</taxon>
        <taxon>Fungi</taxon>
        <taxon>Dikarya</taxon>
        <taxon>Basidiomycota</taxon>
        <taxon>Agaricomycotina</taxon>
        <taxon>Agaricomycetes</taxon>
        <taxon>Agaricomycetidae</taxon>
        <taxon>Atheliales</taxon>
        <taxon>Atheliaceae</taxon>
        <taxon>Piloderma</taxon>
    </lineage>
</organism>